<feature type="compositionally biased region" description="Polar residues" evidence="10">
    <location>
        <begin position="347"/>
        <end position="368"/>
    </location>
</feature>
<accession>A0A7J7TM97</accession>
<name>A0A7J7TM97_RHIFE</name>
<reference evidence="12 13" key="1">
    <citation type="journal article" date="2020" name="Nature">
        <title>Six reference-quality genomes reveal evolution of bat adaptations.</title>
        <authorList>
            <person name="Jebb D."/>
            <person name="Huang Z."/>
            <person name="Pippel M."/>
            <person name="Hughes G.M."/>
            <person name="Lavrichenko K."/>
            <person name="Devanna P."/>
            <person name="Winkler S."/>
            <person name="Jermiin L.S."/>
            <person name="Skirmuntt E.C."/>
            <person name="Katzourakis A."/>
            <person name="Burkitt-Gray L."/>
            <person name="Ray D.A."/>
            <person name="Sullivan K.A.M."/>
            <person name="Roscito J.G."/>
            <person name="Kirilenko B.M."/>
            <person name="Davalos L.M."/>
            <person name="Corthals A.P."/>
            <person name="Power M.L."/>
            <person name="Jones G."/>
            <person name="Ransome R.D."/>
            <person name="Dechmann D.K.N."/>
            <person name="Locatelli A.G."/>
            <person name="Puechmaille S.J."/>
            <person name="Fedrigo O."/>
            <person name="Jarvis E.D."/>
            <person name="Hiller M."/>
            <person name="Vernes S.C."/>
            <person name="Myers E.W."/>
            <person name="Teeling E.C."/>
        </authorList>
    </citation>
    <scope>NUCLEOTIDE SEQUENCE [LARGE SCALE GENOMIC DNA]</scope>
    <source>
        <strain evidence="12">MRhiFer1</strain>
        <tissue evidence="12">Lung</tissue>
    </source>
</reference>
<evidence type="ECO:0000256" key="3">
    <source>
        <dbReference type="ARBA" id="ARBA00022679"/>
    </source>
</evidence>
<comment type="catalytic activity">
    <reaction evidence="8">
        <text>L-seryl-[protein] + ATP = O-phospho-L-seryl-[protein] + ADP + H(+)</text>
        <dbReference type="Rhea" id="RHEA:17989"/>
        <dbReference type="Rhea" id="RHEA-COMP:9863"/>
        <dbReference type="Rhea" id="RHEA-COMP:11604"/>
        <dbReference type="ChEBI" id="CHEBI:15378"/>
        <dbReference type="ChEBI" id="CHEBI:29999"/>
        <dbReference type="ChEBI" id="CHEBI:30616"/>
        <dbReference type="ChEBI" id="CHEBI:83421"/>
        <dbReference type="ChEBI" id="CHEBI:456216"/>
        <dbReference type="EC" id="2.7.11.1"/>
    </reaction>
</comment>
<keyword evidence="3" id="KW-0808">Transferase</keyword>
<dbReference type="InterPro" id="IPR008271">
    <property type="entry name" value="Ser/Thr_kinase_AS"/>
</dbReference>
<dbReference type="EMBL" id="JACAGC010000019">
    <property type="protein sequence ID" value="KAF6301821.1"/>
    <property type="molecule type" value="Genomic_DNA"/>
</dbReference>
<organism evidence="12 13">
    <name type="scientific">Rhinolophus ferrumequinum</name>
    <name type="common">Greater horseshoe bat</name>
    <dbReference type="NCBI Taxonomy" id="59479"/>
    <lineage>
        <taxon>Eukaryota</taxon>
        <taxon>Metazoa</taxon>
        <taxon>Chordata</taxon>
        <taxon>Craniata</taxon>
        <taxon>Vertebrata</taxon>
        <taxon>Euteleostomi</taxon>
        <taxon>Mammalia</taxon>
        <taxon>Eutheria</taxon>
        <taxon>Laurasiatheria</taxon>
        <taxon>Chiroptera</taxon>
        <taxon>Yinpterochiroptera</taxon>
        <taxon>Rhinolophoidea</taxon>
        <taxon>Rhinolophidae</taxon>
        <taxon>Rhinolophinae</taxon>
        <taxon>Rhinolophus</taxon>
    </lineage>
</organism>
<evidence type="ECO:0000256" key="7">
    <source>
        <dbReference type="ARBA" id="ARBA00047899"/>
    </source>
</evidence>
<evidence type="ECO:0000256" key="5">
    <source>
        <dbReference type="ARBA" id="ARBA00022777"/>
    </source>
</evidence>
<evidence type="ECO:0000256" key="8">
    <source>
        <dbReference type="ARBA" id="ARBA00048679"/>
    </source>
</evidence>
<keyword evidence="2" id="KW-0723">Serine/threonine-protein kinase</keyword>
<dbReference type="InterPro" id="IPR000719">
    <property type="entry name" value="Prot_kinase_dom"/>
</dbReference>
<dbReference type="PANTHER" id="PTHR24346:SF82">
    <property type="entry name" value="KP78A-RELATED"/>
    <property type="match status" value="1"/>
</dbReference>
<keyword evidence="4 9" id="KW-0547">Nucleotide-binding</keyword>
<feature type="region of interest" description="Disordered" evidence="10">
    <location>
        <begin position="342"/>
        <end position="550"/>
    </location>
</feature>
<dbReference type="GO" id="GO:0005737">
    <property type="term" value="C:cytoplasm"/>
    <property type="evidence" value="ECO:0007669"/>
    <property type="project" value="TreeGrafter"/>
</dbReference>
<dbReference type="FunFam" id="3.30.200.20:FF:000003">
    <property type="entry name" value="Non-specific serine/threonine protein kinase"/>
    <property type="match status" value="1"/>
</dbReference>
<feature type="compositionally biased region" description="Low complexity" evidence="10">
    <location>
        <begin position="529"/>
        <end position="538"/>
    </location>
</feature>
<sequence length="572" mass="63670">MSRDSTDIRVDQEPPTAHYELNGSIGEGSFGNVVVGTHILTQTKVAVKVIKQQVSDQTRSSLLQEARCMADLQHPNIVQLFHVIIADESLYLVMEFVPGGDMLDYLTDNGPMSEDTARGVFRQLVSAVHYCHEKGVVHRDLKPDNVLLDSRMNATLVDFGLGASSNIHQLRKLCGTLIYTAPELFLRKPYDGCAADIWSLGMVLYEMLTNMEPVDTASWPVLMMKIRNGQGFVPTYLSIQVANLLQKLLNLHPRKRDNLRDIMSDPWINMGQEEELKPYVEPPSDVIDTWVMEEMVNLGFGEEDIKNALVNKIYNNILATYRILHRKNLKYQLRIIKVKPFHPPEFQSRSPSPAQEVQSELSGCQQAEQLPMDQEPGEKAGESTSPTYTQDYSTAISQSRTTLPPSRPGSKTAIPEPSQKSRNDTPEPPPPKHCWGSRTSTPQHSQDSRYATPEERSGSTTAIPEERSGSWTAIAEPSQASRTVTPEERSGSRTSTPEQRPGSRTATPELSPGSSTILSPAPQCHPADSLSSNSTTSSRGNQQKIKPRRRQVVRGCLNFLRKVFCLPPKKGS</sequence>
<dbReference type="GO" id="GO:0035556">
    <property type="term" value="P:intracellular signal transduction"/>
    <property type="evidence" value="ECO:0007669"/>
    <property type="project" value="TreeGrafter"/>
</dbReference>
<dbReference type="GO" id="GO:0004674">
    <property type="term" value="F:protein serine/threonine kinase activity"/>
    <property type="evidence" value="ECO:0007669"/>
    <property type="project" value="UniProtKB-KW"/>
</dbReference>
<feature type="compositionally biased region" description="Polar residues" evidence="10">
    <location>
        <begin position="382"/>
        <end position="404"/>
    </location>
</feature>
<dbReference type="GO" id="GO:0005524">
    <property type="term" value="F:ATP binding"/>
    <property type="evidence" value="ECO:0007669"/>
    <property type="project" value="UniProtKB-UniRule"/>
</dbReference>
<dbReference type="Proteomes" id="UP000585614">
    <property type="component" value="Unassembled WGS sequence"/>
</dbReference>
<evidence type="ECO:0000256" key="9">
    <source>
        <dbReference type="PROSITE-ProRule" id="PRU10141"/>
    </source>
</evidence>
<dbReference type="PROSITE" id="PS00108">
    <property type="entry name" value="PROTEIN_KINASE_ST"/>
    <property type="match status" value="1"/>
</dbReference>
<evidence type="ECO:0000313" key="12">
    <source>
        <dbReference type="EMBL" id="KAF6301821.1"/>
    </source>
</evidence>
<feature type="binding site" evidence="9">
    <location>
        <position position="48"/>
    </location>
    <ligand>
        <name>ATP</name>
        <dbReference type="ChEBI" id="CHEBI:30616"/>
    </ligand>
</feature>
<dbReference type="SMART" id="SM00220">
    <property type="entry name" value="S_TKc"/>
    <property type="match status" value="1"/>
</dbReference>
<evidence type="ECO:0000256" key="6">
    <source>
        <dbReference type="ARBA" id="ARBA00022840"/>
    </source>
</evidence>
<dbReference type="PANTHER" id="PTHR24346">
    <property type="entry name" value="MAP/MICROTUBULE AFFINITY-REGULATING KINASE"/>
    <property type="match status" value="1"/>
</dbReference>
<dbReference type="Gene3D" id="1.10.510.10">
    <property type="entry name" value="Transferase(Phosphotransferase) domain 1"/>
    <property type="match status" value="1"/>
</dbReference>
<feature type="compositionally biased region" description="Polar residues" evidence="10">
    <location>
        <begin position="492"/>
        <end position="518"/>
    </location>
</feature>
<protein>
    <recommendedName>
        <fullName evidence="1">non-specific serine/threonine protein kinase</fullName>
        <ecNumber evidence="1">2.7.11.1</ecNumber>
    </recommendedName>
</protein>
<dbReference type="EC" id="2.7.11.1" evidence="1"/>
<proteinExistence type="predicted"/>
<evidence type="ECO:0000259" key="11">
    <source>
        <dbReference type="PROSITE" id="PS50011"/>
    </source>
</evidence>
<evidence type="ECO:0000256" key="1">
    <source>
        <dbReference type="ARBA" id="ARBA00012513"/>
    </source>
</evidence>
<dbReference type="Pfam" id="PF00069">
    <property type="entry name" value="Pkinase"/>
    <property type="match status" value="1"/>
</dbReference>
<dbReference type="FunFam" id="1.10.510.10:FF:000571">
    <property type="entry name" value="Maternal embryonic leucine zipper kinase"/>
    <property type="match status" value="1"/>
</dbReference>
<gene>
    <name evidence="12" type="ORF">mRhiFer1_008740</name>
</gene>
<evidence type="ECO:0000256" key="2">
    <source>
        <dbReference type="ARBA" id="ARBA00022527"/>
    </source>
</evidence>
<evidence type="ECO:0000256" key="4">
    <source>
        <dbReference type="ARBA" id="ARBA00022741"/>
    </source>
</evidence>
<keyword evidence="5" id="KW-0418">Kinase</keyword>
<dbReference type="CDD" id="cd14003">
    <property type="entry name" value="STKc_AMPK-like"/>
    <property type="match status" value="1"/>
</dbReference>
<feature type="compositionally biased region" description="Polar residues" evidence="10">
    <location>
        <begin position="437"/>
        <end position="449"/>
    </location>
</feature>
<evidence type="ECO:0000313" key="13">
    <source>
        <dbReference type="Proteomes" id="UP000585614"/>
    </source>
</evidence>
<feature type="domain" description="Protein kinase" evidence="11">
    <location>
        <begin position="19"/>
        <end position="268"/>
    </location>
</feature>
<dbReference type="PROSITE" id="PS00107">
    <property type="entry name" value="PROTEIN_KINASE_ATP"/>
    <property type="match status" value="1"/>
</dbReference>
<dbReference type="InterPro" id="IPR011009">
    <property type="entry name" value="Kinase-like_dom_sf"/>
</dbReference>
<dbReference type="SUPFAM" id="SSF56112">
    <property type="entry name" value="Protein kinase-like (PK-like)"/>
    <property type="match status" value="1"/>
</dbReference>
<dbReference type="AlphaFoldDB" id="A0A7J7TM97"/>
<comment type="catalytic activity">
    <reaction evidence="7">
        <text>L-threonyl-[protein] + ATP = O-phospho-L-threonyl-[protein] + ADP + H(+)</text>
        <dbReference type="Rhea" id="RHEA:46608"/>
        <dbReference type="Rhea" id="RHEA-COMP:11060"/>
        <dbReference type="Rhea" id="RHEA-COMP:11605"/>
        <dbReference type="ChEBI" id="CHEBI:15378"/>
        <dbReference type="ChEBI" id="CHEBI:30013"/>
        <dbReference type="ChEBI" id="CHEBI:30616"/>
        <dbReference type="ChEBI" id="CHEBI:61977"/>
        <dbReference type="ChEBI" id="CHEBI:456216"/>
        <dbReference type="EC" id="2.7.11.1"/>
    </reaction>
</comment>
<keyword evidence="6 9" id="KW-0067">ATP-binding</keyword>
<dbReference type="PROSITE" id="PS50011">
    <property type="entry name" value="PROTEIN_KINASE_DOM"/>
    <property type="match status" value="1"/>
</dbReference>
<comment type="caution">
    <text evidence="12">The sequence shown here is derived from an EMBL/GenBank/DDBJ whole genome shotgun (WGS) entry which is preliminary data.</text>
</comment>
<dbReference type="InterPro" id="IPR017441">
    <property type="entry name" value="Protein_kinase_ATP_BS"/>
</dbReference>
<evidence type="ECO:0000256" key="10">
    <source>
        <dbReference type="SAM" id="MobiDB-lite"/>
    </source>
</evidence>